<evidence type="ECO:0000313" key="1">
    <source>
        <dbReference type="EMBL" id="MBB5702120.1"/>
    </source>
</evidence>
<dbReference type="Proteomes" id="UP000555546">
    <property type="component" value="Unassembled WGS sequence"/>
</dbReference>
<reference evidence="1 2" key="1">
    <citation type="submission" date="2020-08" db="EMBL/GenBank/DDBJ databases">
        <title>Genomic Encyclopedia of Type Strains, Phase IV (KMG-IV): sequencing the most valuable type-strain genomes for metagenomic binning, comparative biology and taxonomic classification.</title>
        <authorList>
            <person name="Goeker M."/>
        </authorList>
    </citation>
    <scope>NUCLEOTIDE SEQUENCE [LARGE SCALE GENOMIC DNA]</scope>
    <source>
        <strain evidence="1 2">DSM 26944</strain>
    </source>
</reference>
<organism evidence="1 2">
    <name type="scientific">Brucella daejeonensis</name>
    <dbReference type="NCBI Taxonomy" id="659015"/>
    <lineage>
        <taxon>Bacteria</taxon>
        <taxon>Pseudomonadati</taxon>
        <taxon>Pseudomonadota</taxon>
        <taxon>Alphaproteobacteria</taxon>
        <taxon>Hyphomicrobiales</taxon>
        <taxon>Brucellaceae</taxon>
        <taxon>Brucella/Ochrobactrum group</taxon>
        <taxon>Brucella</taxon>
    </lineage>
</organism>
<dbReference type="EMBL" id="JACIJG010000006">
    <property type="protein sequence ID" value="MBB5702120.1"/>
    <property type="molecule type" value="Genomic_DNA"/>
</dbReference>
<protein>
    <recommendedName>
        <fullName evidence="3">Helix-turn-helix domain-containing protein</fullName>
    </recommendedName>
</protein>
<gene>
    <name evidence="1" type="ORF">FHS76_001995</name>
</gene>
<accession>A0A7W9EMJ3</accession>
<evidence type="ECO:0000313" key="2">
    <source>
        <dbReference type="Proteomes" id="UP000555546"/>
    </source>
</evidence>
<sequence>MTLEEALSKPTISVVDAGKLFFGLGRNSAYEAAKRGDFQTIRLGGRVVVPVAPLAERLGLRANIGGKAA</sequence>
<comment type="caution">
    <text evidence="1">The sequence shown here is derived from an EMBL/GenBank/DDBJ whole genome shotgun (WGS) entry which is preliminary data.</text>
</comment>
<evidence type="ECO:0008006" key="3">
    <source>
        <dbReference type="Google" id="ProtNLM"/>
    </source>
</evidence>
<dbReference type="RefSeq" id="WP_183651372.1">
    <property type="nucleotide sequence ID" value="NZ_JACIJG010000006.1"/>
</dbReference>
<dbReference type="AlphaFoldDB" id="A0A7W9EMJ3"/>
<keyword evidence="2" id="KW-1185">Reference proteome</keyword>
<proteinExistence type="predicted"/>
<name>A0A7W9EMJ3_9HYPH</name>